<dbReference type="Pfam" id="PF13426">
    <property type="entry name" value="PAS_9"/>
    <property type="match status" value="1"/>
</dbReference>
<dbReference type="InterPro" id="IPR009057">
    <property type="entry name" value="Homeodomain-like_sf"/>
</dbReference>
<feature type="domain" description="PAC" evidence="11">
    <location>
        <begin position="86"/>
        <end position="138"/>
    </location>
</feature>
<feature type="domain" description="Sigma-54 factor interaction" evidence="9">
    <location>
        <begin position="161"/>
        <end position="390"/>
    </location>
</feature>
<dbReference type="InterPro" id="IPR025943">
    <property type="entry name" value="Sigma_54_int_dom_ATP-bd_2"/>
</dbReference>
<gene>
    <name evidence="12" type="ORF">LJD61_17040</name>
</gene>
<dbReference type="Gene3D" id="1.10.8.60">
    <property type="match status" value="1"/>
</dbReference>
<keyword evidence="1" id="KW-0547">Nucleotide-binding</keyword>
<dbReference type="PROSITE" id="PS50113">
    <property type="entry name" value="PAC"/>
    <property type="match status" value="1"/>
</dbReference>
<dbReference type="Gene3D" id="3.40.50.300">
    <property type="entry name" value="P-loop containing nucleotide triphosphate hydrolases"/>
    <property type="match status" value="1"/>
</dbReference>
<evidence type="ECO:0000256" key="4">
    <source>
        <dbReference type="ARBA" id="ARBA00023015"/>
    </source>
</evidence>
<dbReference type="InterPro" id="IPR035965">
    <property type="entry name" value="PAS-like_dom_sf"/>
</dbReference>
<dbReference type="Gene3D" id="1.10.10.60">
    <property type="entry name" value="Homeodomain-like"/>
    <property type="match status" value="1"/>
</dbReference>
<dbReference type="PROSITE" id="PS50045">
    <property type="entry name" value="SIGMA54_INTERACT_4"/>
    <property type="match status" value="1"/>
</dbReference>
<keyword evidence="6" id="KW-0804">Transcription</keyword>
<evidence type="ECO:0000259" key="11">
    <source>
        <dbReference type="PROSITE" id="PS50113"/>
    </source>
</evidence>
<dbReference type="Gene3D" id="3.30.450.20">
    <property type="entry name" value="PAS domain"/>
    <property type="match status" value="1"/>
</dbReference>
<accession>A0ABT1NJI2</accession>
<dbReference type="InterPro" id="IPR003593">
    <property type="entry name" value="AAA+_ATPase"/>
</dbReference>
<dbReference type="InterPro" id="IPR058031">
    <property type="entry name" value="AAA_lid_NorR"/>
</dbReference>
<reference evidence="12 13" key="1">
    <citation type="submission" date="2021-10" db="EMBL/GenBank/DDBJ databases">
        <title>Lutispora strain m25 sp. nov., a thermophilic, non-spore-forming bacterium isolated from a lab-scale methanogenic bioreactor digesting anaerobic sludge.</title>
        <authorList>
            <person name="El Houari A."/>
            <person name="Mcdonald J."/>
        </authorList>
    </citation>
    <scope>NUCLEOTIDE SEQUENCE [LARGE SCALE GENOMIC DNA]</scope>
    <source>
        <strain evidence="13">m25</strain>
    </source>
</reference>
<feature type="coiled-coil region" evidence="8">
    <location>
        <begin position="119"/>
        <end position="149"/>
    </location>
</feature>
<keyword evidence="3" id="KW-0067">ATP-binding</keyword>
<keyword evidence="8" id="KW-0175">Coiled coil</keyword>
<evidence type="ECO:0000256" key="3">
    <source>
        <dbReference type="ARBA" id="ARBA00022840"/>
    </source>
</evidence>
<dbReference type="InterPro" id="IPR025944">
    <property type="entry name" value="Sigma_54_int_dom_CS"/>
</dbReference>
<dbReference type="Proteomes" id="UP001651880">
    <property type="component" value="Unassembled WGS sequence"/>
</dbReference>
<dbReference type="PANTHER" id="PTHR32071">
    <property type="entry name" value="TRANSCRIPTIONAL REGULATORY PROTEIN"/>
    <property type="match status" value="1"/>
</dbReference>
<dbReference type="CDD" id="cd00130">
    <property type="entry name" value="PAS"/>
    <property type="match status" value="1"/>
</dbReference>
<evidence type="ECO:0000313" key="12">
    <source>
        <dbReference type="EMBL" id="MCQ1531234.1"/>
    </source>
</evidence>
<evidence type="ECO:0000256" key="1">
    <source>
        <dbReference type="ARBA" id="ARBA00022741"/>
    </source>
</evidence>
<dbReference type="InterPro" id="IPR000700">
    <property type="entry name" value="PAS-assoc_C"/>
</dbReference>
<evidence type="ECO:0000259" key="9">
    <source>
        <dbReference type="PROSITE" id="PS50045"/>
    </source>
</evidence>
<dbReference type="InterPro" id="IPR025662">
    <property type="entry name" value="Sigma_54_int_dom_ATP-bd_1"/>
</dbReference>
<dbReference type="PROSITE" id="PS00688">
    <property type="entry name" value="SIGMA54_INTERACT_3"/>
    <property type="match status" value="1"/>
</dbReference>
<evidence type="ECO:0000256" key="8">
    <source>
        <dbReference type="SAM" id="Coils"/>
    </source>
</evidence>
<dbReference type="InterPro" id="IPR002078">
    <property type="entry name" value="Sigma_54_int"/>
</dbReference>
<dbReference type="InterPro" id="IPR027417">
    <property type="entry name" value="P-loop_NTPase"/>
</dbReference>
<dbReference type="PROSITE" id="PS50112">
    <property type="entry name" value="PAS"/>
    <property type="match status" value="1"/>
</dbReference>
<evidence type="ECO:0000256" key="2">
    <source>
        <dbReference type="ARBA" id="ARBA00022797"/>
    </source>
</evidence>
<dbReference type="InterPro" id="IPR030828">
    <property type="entry name" value="HTH_TyrR"/>
</dbReference>
<dbReference type="RefSeq" id="WP_255228760.1">
    <property type="nucleotide sequence ID" value="NZ_JAJEKE010000019.1"/>
</dbReference>
<dbReference type="EMBL" id="JAJEKE010000019">
    <property type="protein sequence ID" value="MCQ1531234.1"/>
    <property type="molecule type" value="Genomic_DNA"/>
</dbReference>
<evidence type="ECO:0000256" key="5">
    <source>
        <dbReference type="ARBA" id="ARBA00023125"/>
    </source>
</evidence>
<dbReference type="Pfam" id="PF25601">
    <property type="entry name" value="AAA_lid_14"/>
    <property type="match status" value="1"/>
</dbReference>
<dbReference type="PROSITE" id="PS00676">
    <property type="entry name" value="SIGMA54_INTERACT_2"/>
    <property type="match status" value="1"/>
</dbReference>
<dbReference type="CDD" id="cd00009">
    <property type="entry name" value="AAA"/>
    <property type="match status" value="1"/>
</dbReference>
<protein>
    <recommendedName>
        <fullName evidence="7">HTH-type transcriptional regulatory protein TyrR</fullName>
    </recommendedName>
</protein>
<dbReference type="SMART" id="SM00382">
    <property type="entry name" value="AAA"/>
    <property type="match status" value="1"/>
</dbReference>
<proteinExistence type="predicted"/>
<evidence type="ECO:0000259" key="10">
    <source>
        <dbReference type="PROSITE" id="PS50112"/>
    </source>
</evidence>
<evidence type="ECO:0000256" key="6">
    <source>
        <dbReference type="ARBA" id="ARBA00023163"/>
    </source>
</evidence>
<dbReference type="Pfam" id="PF18024">
    <property type="entry name" value="HTH_50"/>
    <property type="match status" value="1"/>
</dbReference>
<keyword evidence="13" id="KW-1185">Reference proteome</keyword>
<dbReference type="PROSITE" id="PS00675">
    <property type="entry name" value="SIGMA54_INTERACT_1"/>
    <property type="match status" value="1"/>
</dbReference>
<dbReference type="SUPFAM" id="SSF46689">
    <property type="entry name" value="Homeodomain-like"/>
    <property type="match status" value="1"/>
</dbReference>
<dbReference type="Pfam" id="PF00158">
    <property type="entry name" value="Sigma54_activat"/>
    <property type="match status" value="1"/>
</dbReference>
<dbReference type="SUPFAM" id="SSF52540">
    <property type="entry name" value="P-loop containing nucleoside triphosphate hydrolases"/>
    <property type="match status" value="1"/>
</dbReference>
<name>A0ABT1NJI2_9FIRM</name>
<evidence type="ECO:0000313" key="13">
    <source>
        <dbReference type="Proteomes" id="UP001651880"/>
    </source>
</evidence>
<dbReference type="NCBIfam" id="TIGR00229">
    <property type="entry name" value="sensory_box"/>
    <property type="match status" value="1"/>
</dbReference>
<feature type="domain" description="PAS" evidence="10">
    <location>
        <begin position="19"/>
        <end position="65"/>
    </location>
</feature>
<dbReference type="PANTHER" id="PTHR32071:SF121">
    <property type="entry name" value="SIGMA L-DEPENDENT TRANSCRIPTIONAL REGULATOR YQIR-RELATED"/>
    <property type="match status" value="1"/>
</dbReference>
<dbReference type="SUPFAM" id="SSF55785">
    <property type="entry name" value="PYP-like sensor domain (PAS domain)"/>
    <property type="match status" value="1"/>
</dbReference>
<comment type="caution">
    <text evidence="12">The sequence shown here is derived from an EMBL/GenBank/DDBJ whole genome shotgun (WGS) entry which is preliminary data.</text>
</comment>
<keyword evidence="5" id="KW-0238">DNA-binding</keyword>
<sequence length="470" mass="53956">MEKKQLEELLKELEHHKEIYEEMNLILDTTFDFISIADGEGMFLRLSKGSEEIFSVSEDEIIGSSCYDVERMGIVDNSVTRVVLETGKKISSVQITQGGKRFMVIGIPMFDDKGRLKRIINISRDITEIEKLNNRLKETEELLDWYRYEMLKKQECEETFIYNEASSMKKIFNLVNQVSRVDATVLLQGETGVGKNLIAKTIHKLSSRRENPFVQINCGAIPENLLESELFGYVEGAFTGAAKGGKKGFFEIANNGTIFLDEIAEIPLYLQVKLLHALEHHEIYKVGSSSPTKFNVRILTATNKDLKAMVKDGGFREDLYYRLNVLPIFIPPLRERMDDIPLLTHHFLSKYNNKYCMDKQLTMEAHKALAQYKWPGNIRELENVIERLIITCGQDMIDASHVYNTVYGSNERATIEINGIIPLKQAVEKVEKELLFKAMEEFKTTREVAKVLEIDQSTVVKKLNKYKNIK</sequence>
<organism evidence="12 13">
    <name type="scientific">Lutispora saccharofermentans</name>
    <dbReference type="NCBI Taxonomy" id="3024236"/>
    <lineage>
        <taxon>Bacteria</taxon>
        <taxon>Bacillati</taxon>
        <taxon>Bacillota</taxon>
        <taxon>Clostridia</taxon>
        <taxon>Lutisporales</taxon>
        <taxon>Lutisporaceae</taxon>
        <taxon>Lutispora</taxon>
    </lineage>
</organism>
<dbReference type="InterPro" id="IPR000014">
    <property type="entry name" value="PAS"/>
</dbReference>
<evidence type="ECO:0000256" key="7">
    <source>
        <dbReference type="ARBA" id="ARBA00029500"/>
    </source>
</evidence>
<keyword evidence="4" id="KW-0805">Transcription regulation</keyword>
<keyword evidence="2" id="KW-0058">Aromatic hydrocarbons catabolism</keyword>